<evidence type="ECO:0000256" key="1">
    <source>
        <dbReference type="SAM" id="Phobius"/>
    </source>
</evidence>
<keyword evidence="1" id="KW-1133">Transmembrane helix</keyword>
<evidence type="ECO:0000313" key="2">
    <source>
        <dbReference type="EnsemblPlants" id="Zm00001eb071910_P002"/>
    </source>
</evidence>
<reference evidence="3" key="1">
    <citation type="submission" date="2015-12" db="EMBL/GenBank/DDBJ databases">
        <title>Update maize B73 reference genome by single molecule sequencing technologies.</title>
        <authorList>
            <consortium name="Maize Genome Sequencing Project"/>
            <person name="Ware D."/>
        </authorList>
    </citation>
    <scope>NUCLEOTIDE SEQUENCE [LARGE SCALE GENOMIC DNA]</scope>
    <source>
        <strain evidence="3">cv. B73</strain>
    </source>
</reference>
<reference evidence="2" key="3">
    <citation type="submission" date="2021-05" db="UniProtKB">
        <authorList>
            <consortium name="EnsemblPlants"/>
        </authorList>
    </citation>
    <scope>IDENTIFICATION</scope>
    <source>
        <strain evidence="2">cv. B73</strain>
    </source>
</reference>
<dbReference type="Gramene" id="Zm00001eb071910_T002">
    <property type="protein sequence ID" value="Zm00001eb071910_P002"/>
    <property type="gene ID" value="Zm00001eb071910"/>
</dbReference>
<accession>A0A804MAZ5</accession>
<evidence type="ECO:0000313" key="3">
    <source>
        <dbReference type="Proteomes" id="UP000007305"/>
    </source>
</evidence>
<name>A0A804MAZ5_MAIZE</name>
<dbReference type="AlphaFoldDB" id="A0A804MAZ5"/>
<keyword evidence="1" id="KW-0472">Membrane</keyword>
<dbReference type="EnsemblPlants" id="Zm00001eb071910_T002">
    <property type="protein sequence ID" value="Zm00001eb071910_P002"/>
    <property type="gene ID" value="Zm00001eb071910"/>
</dbReference>
<feature type="transmembrane region" description="Helical" evidence="1">
    <location>
        <begin position="6"/>
        <end position="30"/>
    </location>
</feature>
<organism evidence="2 3">
    <name type="scientific">Zea mays</name>
    <name type="common">Maize</name>
    <dbReference type="NCBI Taxonomy" id="4577"/>
    <lineage>
        <taxon>Eukaryota</taxon>
        <taxon>Viridiplantae</taxon>
        <taxon>Streptophyta</taxon>
        <taxon>Embryophyta</taxon>
        <taxon>Tracheophyta</taxon>
        <taxon>Spermatophyta</taxon>
        <taxon>Magnoliopsida</taxon>
        <taxon>Liliopsida</taxon>
        <taxon>Poales</taxon>
        <taxon>Poaceae</taxon>
        <taxon>PACMAD clade</taxon>
        <taxon>Panicoideae</taxon>
        <taxon>Andropogonodae</taxon>
        <taxon>Andropogoneae</taxon>
        <taxon>Tripsacinae</taxon>
        <taxon>Zea</taxon>
    </lineage>
</organism>
<proteinExistence type="predicted"/>
<keyword evidence="3" id="KW-1185">Reference proteome</keyword>
<dbReference type="Proteomes" id="UP000007305">
    <property type="component" value="Chromosome 2"/>
</dbReference>
<protein>
    <submittedName>
        <fullName evidence="2">Uncharacterized protein</fullName>
    </submittedName>
</protein>
<sequence>MIYRKWSLLSSTVVIWCGVATAGLAGIFLLGGKRGSISANISTLPSKLGGEKIGCHYLERLSILKQGLGERVVSTPSQGGQARPCRCAGLWAVRRRHLHDLRARIPRLREEYRLLS</sequence>
<reference evidence="2" key="2">
    <citation type="submission" date="2019-07" db="EMBL/GenBank/DDBJ databases">
        <authorList>
            <person name="Seetharam A."/>
            <person name="Woodhouse M."/>
            <person name="Cannon E."/>
        </authorList>
    </citation>
    <scope>NUCLEOTIDE SEQUENCE [LARGE SCALE GENOMIC DNA]</scope>
    <source>
        <strain evidence="2">cv. B73</strain>
    </source>
</reference>
<keyword evidence="1" id="KW-0812">Transmembrane</keyword>